<dbReference type="Pfam" id="PF11207">
    <property type="entry name" value="DUF2989"/>
    <property type="match status" value="1"/>
</dbReference>
<accession>A0A1E5CB44</accession>
<protein>
    <recommendedName>
        <fullName evidence="3">DUF2989 domain-containing protein</fullName>
    </recommendedName>
</protein>
<keyword evidence="2" id="KW-1185">Reference proteome</keyword>
<dbReference type="RefSeq" id="WP_016958413.1">
    <property type="nucleotide sequence ID" value="NZ_AJWN02000032.1"/>
</dbReference>
<evidence type="ECO:0000313" key="2">
    <source>
        <dbReference type="Proteomes" id="UP000095039"/>
    </source>
</evidence>
<proteinExistence type="predicted"/>
<dbReference type="PROSITE" id="PS51257">
    <property type="entry name" value="PROKAR_LIPOPROTEIN"/>
    <property type="match status" value="1"/>
</dbReference>
<evidence type="ECO:0000313" key="1">
    <source>
        <dbReference type="EMBL" id="OEE62728.1"/>
    </source>
</evidence>
<gene>
    <name evidence="1" type="ORF">A1OK_19250</name>
</gene>
<sequence length="291" mass="32990">MNKGPISFPYKVVITAISTLLLAGCFESNRSTAQLCENYPQICNKLNTEDGQCRHERTDLIWLRFDVIKKPSDLNKFDELQLTKKYAKCMSLAAQIESTTLKSKKTLRTEALFHAYDTIDQLELELKSSYQPSIIYYRWTQGDQEALEQFLKLEETEYLDSPEMQLGLASYYVDKDKVHTINLLMKSLTLYDGRSSMTMEKTIPDVVKSLATANHSLGKLDEAYMWALVGSELGLAIAKEAQIKLLYPMIDERRALIADISDDIASSIESGNFDKSMLIQLSGLPPLSRTQ</sequence>
<comment type="caution">
    <text evidence="1">The sequence shown here is derived from an EMBL/GenBank/DDBJ whole genome shotgun (WGS) entry which is preliminary data.</text>
</comment>
<organism evidence="1 2">
    <name type="scientific">Enterovibrio norvegicus FF-454</name>
    <dbReference type="NCBI Taxonomy" id="1185651"/>
    <lineage>
        <taxon>Bacteria</taxon>
        <taxon>Pseudomonadati</taxon>
        <taxon>Pseudomonadota</taxon>
        <taxon>Gammaproteobacteria</taxon>
        <taxon>Vibrionales</taxon>
        <taxon>Vibrionaceae</taxon>
        <taxon>Enterovibrio</taxon>
    </lineage>
</organism>
<evidence type="ECO:0008006" key="3">
    <source>
        <dbReference type="Google" id="ProtNLM"/>
    </source>
</evidence>
<dbReference type="EMBL" id="AJWN02000032">
    <property type="protein sequence ID" value="OEE62728.1"/>
    <property type="molecule type" value="Genomic_DNA"/>
</dbReference>
<dbReference type="Proteomes" id="UP000095039">
    <property type="component" value="Unassembled WGS sequence"/>
</dbReference>
<dbReference type="InterPro" id="IPR021372">
    <property type="entry name" value="DUF2989"/>
</dbReference>
<name>A0A1E5CB44_9GAMM</name>
<dbReference type="AlphaFoldDB" id="A0A1E5CB44"/>
<reference evidence="1 2" key="1">
    <citation type="journal article" date="2012" name="Science">
        <title>Ecological populations of bacteria act as socially cohesive units of antibiotic production and resistance.</title>
        <authorList>
            <person name="Cordero O.X."/>
            <person name="Wildschutte H."/>
            <person name="Kirkup B."/>
            <person name="Proehl S."/>
            <person name="Ngo L."/>
            <person name="Hussain F."/>
            <person name="Le Roux F."/>
            <person name="Mincer T."/>
            <person name="Polz M.F."/>
        </authorList>
    </citation>
    <scope>NUCLEOTIDE SEQUENCE [LARGE SCALE GENOMIC DNA]</scope>
    <source>
        <strain evidence="1 2">FF-454</strain>
    </source>
</reference>